<evidence type="ECO:0000313" key="8">
    <source>
        <dbReference type="EMBL" id="OLQ13043.1"/>
    </source>
</evidence>
<dbReference type="GO" id="GO:0016020">
    <property type="term" value="C:membrane"/>
    <property type="evidence" value="ECO:0007669"/>
    <property type="project" value="UniProtKB-SubCell"/>
</dbReference>
<dbReference type="InterPro" id="IPR002048">
    <property type="entry name" value="EF_hand_dom"/>
</dbReference>
<reference evidence="8 9" key="1">
    <citation type="submission" date="2016-02" db="EMBL/GenBank/DDBJ databases">
        <title>Genome analysis of coral dinoflagellate symbionts highlights evolutionary adaptations to a symbiotic lifestyle.</title>
        <authorList>
            <person name="Aranda M."/>
            <person name="Li Y."/>
            <person name="Liew Y.J."/>
            <person name="Baumgarten S."/>
            <person name="Simakov O."/>
            <person name="Wilson M."/>
            <person name="Piel J."/>
            <person name="Ashoor H."/>
            <person name="Bougouffa S."/>
            <person name="Bajic V.B."/>
            <person name="Ryu T."/>
            <person name="Ravasi T."/>
            <person name="Bayer T."/>
            <person name="Micklem G."/>
            <person name="Kim H."/>
            <person name="Bhak J."/>
            <person name="Lajeunesse T.C."/>
            <person name="Voolstra C.R."/>
        </authorList>
    </citation>
    <scope>NUCLEOTIDE SEQUENCE [LARGE SCALE GENOMIC DNA]</scope>
    <source>
        <strain evidence="8 9">CCMP2467</strain>
    </source>
</reference>
<gene>
    <name evidence="8" type="ORF">AK812_SmicGene2907</name>
</gene>
<dbReference type="InterPro" id="IPR005821">
    <property type="entry name" value="Ion_trans_dom"/>
</dbReference>
<dbReference type="SMART" id="SM00054">
    <property type="entry name" value="EFh"/>
    <property type="match status" value="1"/>
</dbReference>
<feature type="compositionally biased region" description="Basic and acidic residues" evidence="5">
    <location>
        <begin position="146"/>
        <end position="164"/>
    </location>
</feature>
<dbReference type="SUPFAM" id="SSF81324">
    <property type="entry name" value="Voltage-gated potassium channels"/>
    <property type="match status" value="1"/>
</dbReference>
<evidence type="ECO:0000256" key="1">
    <source>
        <dbReference type="ARBA" id="ARBA00004141"/>
    </source>
</evidence>
<feature type="region of interest" description="Disordered" evidence="5">
    <location>
        <begin position="77"/>
        <end position="164"/>
    </location>
</feature>
<dbReference type="GO" id="GO:0005509">
    <property type="term" value="F:calcium ion binding"/>
    <property type="evidence" value="ECO:0007669"/>
    <property type="project" value="InterPro"/>
</dbReference>
<evidence type="ECO:0000256" key="5">
    <source>
        <dbReference type="SAM" id="MobiDB-lite"/>
    </source>
</evidence>
<evidence type="ECO:0000259" key="7">
    <source>
        <dbReference type="PROSITE" id="PS50222"/>
    </source>
</evidence>
<dbReference type="AlphaFoldDB" id="A0A1Q9F088"/>
<sequence length="993" mass="110814">MLQLARPSFVRAFMFYFPVHRTPLAQMTLEMNAEQAADLISAKEQAALLQGMMASAPGAALGMAAMGARAAQDLLQTAAPSAPSAPSENPEMDTSSRDKRGQEPEGWEQETGHGKGRDKYRRFSREKGNGYGTGWGAKGHNQDWWSQDKTKSSKEKDKNSPEQEEMKALCISMSRLLLRHEDQQSIDRSEKGFILFCQARGMLSIIPDLTRTLETWAKMKEEQPTTLTLPQRAAMLQQMVKIWHTRLEAVTASEESKEQAQKMLILNPDGTVPYLQYNRQEQQMEVKKDREPMEYAEVMKLLVELQDLVLLPLSTQRFHAARKSAMAPSYKGEIVPMMLEVGLRTPEADRTWNILARLSHSGACRAIAATMRQERLGRSALAKLIQQQAESLSASASEVTSAPGSPKPVGDIQDVASIDGQLDGEPALLKAALMKLKKRKHVPYEVPLQIPPPSFSLMSPRPGESEEPPEEVRLPGHPTVLLSIEAKTILQKIKKFVRSDAFDLVVTLNFLTMAMELQYAGLQSGYVLSIRFFDQPSATAWPWAADFFQVMRSIFLVFFTSEILLRFLFLRAAFFKTAFNVIDFVALLASLVELFSWNLPVDPTLLTIRVLKVSGMLDSLSLLFLLVIQLIAAMIVCFMVRPYLEVFFANWAPACRVLVENISEWYSLLGEVVNAVFVQQTMQVAKGDEEVLLMEKQKAEEKYLKNVGSLDLYRSLPQSMSSQPDKKLKFLLDKLEIAAGDLKTLFDLLDDTGDGEISVEEFLEGITRFKGAAKSLDIGQLLLRSRRLEKGVANLELHLLSEVETPLSHRNWSRLDSKQPAAEVRDFALAEQLVRRAPLGGGQEYDLRLLPGAEVAYRWLAYPGATDPELWKFAGFEGGTRLVSPQLQNATRALPTAALQLMRPLWNCRIKEVLQVGFGPGGDDGTVRVLSLATAQLTWAACRLGIRYTPYTRGVWLGPVAFELSEEVGLNRLHAQLAKEAAAATRKSPINQG</sequence>
<proteinExistence type="predicted"/>
<evidence type="ECO:0000256" key="6">
    <source>
        <dbReference type="SAM" id="Phobius"/>
    </source>
</evidence>
<evidence type="ECO:0000256" key="2">
    <source>
        <dbReference type="ARBA" id="ARBA00022692"/>
    </source>
</evidence>
<dbReference type="InterPro" id="IPR027359">
    <property type="entry name" value="Volt_channel_dom_sf"/>
</dbReference>
<comment type="subcellular location">
    <subcellularLocation>
        <location evidence="1">Membrane</location>
        <topology evidence="1">Multi-pass membrane protein</topology>
    </subcellularLocation>
</comment>
<evidence type="ECO:0000256" key="3">
    <source>
        <dbReference type="ARBA" id="ARBA00022989"/>
    </source>
</evidence>
<dbReference type="OrthoDB" id="441710at2759"/>
<accession>A0A1Q9F088</accession>
<keyword evidence="9" id="KW-1185">Reference proteome</keyword>
<dbReference type="PROSITE" id="PS50222">
    <property type="entry name" value="EF_HAND_2"/>
    <property type="match status" value="1"/>
</dbReference>
<comment type="caution">
    <text evidence="8">The sequence shown here is derived from an EMBL/GenBank/DDBJ whole genome shotgun (WGS) entry which is preliminary data.</text>
</comment>
<keyword evidence="4 6" id="KW-0472">Membrane</keyword>
<dbReference type="EMBL" id="LSRX01000033">
    <property type="protein sequence ID" value="OLQ13043.1"/>
    <property type="molecule type" value="Genomic_DNA"/>
</dbReference>
<evidence type="ECO:0000313" key="9">
    <source>
        <dbReference type="Proteomes" id="UP000186817"/>
    </source>
</evidence>
<keyword evidence="2 6" id="KW-0812">Transmembrane</keyword>
<dbReference type="Pfam" id="PF00520">
    <property type="entry name" value="Ion_trans"/>
    <property type="match status" value="1"/>
</dbReference>
<dbReference type="GO" id="GO:0005216">
    <property type="term" value="F:monoatomic ion channel activity"/>
    <property type="evidence" value="ECO:0007669"/>
    <property type="project" value="InterPro"/>
</dbReference>
<feature type="compositionally biased region" description="Low complexity" evidence="5">
    <location>
        <begin position="78"/>
        <end position="87"/>
    </location>
</feature>
<organism evidence="8 9">
    <name type="scientific">Symbiodinium microadriaticum</name>
    <name type="common">Dinoflagellate</name>
    <name type="synonym">Zooxanthella microadriatica</name>
    <dbReference type="NCBI Taxonomy" id="2951"/>
    <lineage>
        <taxon>Eukaryota</taxon>
        <taxon>Sar</taxon>
        <taxon>Alveolata</taxon>
        <taxon>Dinophyceae</taxon>
        <taxon>Suessiales</taxon>
        <taxon>Symbiodiniaceae</taxon>
        <taxon>Symbiodinium</taxon>
    </lineage>
</organism>
<protein>
    <recommendedName>
        <fullName evidence="7">EF-hand domain-containing protein</fullName>
    </recommendedName>
</protein>
<evidence type="ECO:0000256" key="4">
    <source>
        <dbReference type="ARBA" id="ARBA00023136"/>
    </source>
</evidence>
<name>A0A1Q9F088_SYMMI</name>
<keyword evidence="3 6" id="KW-1133">Transmembrane helix</keyword>
<feature type="transmembrane region" description="Helical" evidence="6">
    <location>
        <begin position="540"/>
        <end position="565"/>
    </location>
</feature>
<feature type="domain" description="EF-hand" evidence="7">
    <location>
        <begin position="737"/>
        <end position="772"/>
    </location>
</feature>
<feature type="compositionally biased region" description="Basic and acidic residues" evidence="5">
    <location>
        <begin position="94"/>
        <end position="103"/>
    </location>
</feature>
<feature type="transmembrane region" description="Helical" evidence="6">
    <location>
        <begin position="619"/>
        <end position="640"/>
    </location>
</feature>
<dbReference type="Proteomes" id="UP000186817">
    <property type="component" value="Unassembled WGS sequence"/>
</dbReference>
<dbReference type="Gene3D" id="1.20.120.350">
    <property type="entry name" value="Voltage-gated potassium channels. Chain C"/>
    <property type="match status" value="1"/>
</dbReference>
<feature type="compositionally biased region" description="Basic and acidic residues" evidence="5">
    <location>
        <begin position="110"/>
        <end position="128"/>
    </location>
</feature>